<feature type="compositionally biased region" description="Basic and acidic residues" evidence="15">
    <location>
        <begin position="27"/>
        <end position="37"/>
    </location>
</feature>
<evidence type="ECO:0000256" key="13">
    <source>
        <dbReference type="PROSITE-ProRule" id="PRU01122"/>
    </source>
</evidence>
<dbReference type="InterPro" id="IPR014721">
    <property type="entry name" value="Ribsml_uS5_D2-typ_fold_subgr"/>
</dbReference>
<proteinExistence type="evidence at transcript level"/>
<dbReference type="FunFam" id="1.20.5.5270:FF:000002">
    <property type="entry name" value="Lon protease homolog"/>
    <property type="match status" value="1"/>
</dbReference>
<dbReference type="GO" id="GO:0034605">
    <property type="term" value="P:cellular response to heat"/>
    <property type="evidence" value="ECO:0007669"/>
    <property type="project" value="UniProtKB-UniRule"/>
</dbReference>
<dbReference type="AlphaFoldDB" id="A0AA94HRY9"/>
<dbReference type="GO" id="GO:0006515">
    <property type="term" value="P:protein quality control for misfolded or incompletely synthesized proteins"/>
    <property type="evidence" value="ECO:0007669"/>
    <property type="project" value="UniProtKB-UniRule"/>
</dbReference>
<keyword evidence="7 9" id="KW-0067">ATP-binding</keyword>
<evidence type="ECO:0000256" key="3">
    <source>
        <dbReference type="ARBA" id="ARBA00022670"/>
    </source>
</evidence>
<dbReference type="Pfam" id="PF02190">
    <property type="entry name" value="LON_substr_bdg"/>
    <property type="match status" value="1"/>
</dbReference>
<evidence type="ECO:0000256" key="11">
    <source>
        <dbReference type="PIRSR" id="PIRSR001174-1"/>
    </source>
</evidence>
<comment type="function">
    <text evidence="9">ATP-dependent serine protease that mediates the selective degradation of mutant and abnormal proteins as well as certain short-lived regulatory proteins. Required for cellular homeostasis and for survival from DNA damage and developmental changes induced by stress. Degrades polypeptides processively to yield small peptide fragments that are 5 to 10 amino acids long. Binds to DNA in a double-stranded, site-specific manner.</text>
</comment>
<comment type="induction">
    <text evidence="9">By heat shock.</text>
</comment>
<accession>A0AA94HRY9</accession>
<gene>
    <name evidence="9" type="primary">lon</name>
    <name evidence="18" type="ORF">SAMN02910291_01038</name>
</gene>
<dbReference type="InterPro" id="IPR008269">
    <property type="entry name" value="Lon_proteolytic"/>
</dbReference>
<comment type="caution">
    <text evidence="18">The sequence shown here is derived from an EMBL/GenBank/DDBJ whole genome shotgun (WGS) entry which is preliminary data.</text>
</comment>
<dbReference type="InterPro" id="IPR027417">
    <property type="entry name" value="P-loop_NTPase"/>
</dbReference>
<dbReference type="InterPro" id="IPR015947">
    <property type="entry name" value="PUA-like_sf"/>
</dbReference>
<dbReference type="InterPro" id="IPR020568">
    <property type="entry name" value="Ribosomal_Su5_D2-typ_SF"/>
</dbReference>
<dbReference type="Proteomes" id="UP000182680">
    <property type="component" value="Unassembled WGS sequence"/>
</dbReference>
<dbReference type="InterPro" id="IPR054594">
    <property type="entry name" value="Lon_lid"/>
</dbReference>
<dbReference type="GO" id="GO:0043565">
    <property type="term" value="F:sequence-specific DNA binding"/>
    <property type="evidence" value="ECO:0007669"/>
    <property type="project" value="UniProtKB-UniRule"/>
</dbReference>
<dbReference type="InterPro" id="IPR003593">
    <property type="entry name" value="AAA+_ATPase"/>
</dbReference>
<dbReference type="SUPFAM" id="SSF52540">
    <property type="entry name" value="P-loop containing nucleoside triphosphate hydrolases"/>
    <property type="match status" value="1"/>
</dbReference>
<dbReference type="GO" id="GO:0004176">
    <property type="term" value="F:ATP-dependent peptidase activity"/>
    <property type="evidence" value="ECO:0007669"/>
    <property type="project" value="UniProtKB-UniRule"/>
</dbReference>
<dbReference type="InterPro" id="IPR046336">
    <property type="entry name" value="Lon_prtase_N_sf"/>
</dbReference>
<dbReference type="Pfam" id="PF05362">
    <property type="entry name" value="Lon_C"/>
    <property type="match status" value="1"/>
</dbReference>
<dbReference type="CDD" id="cd19500">
    <property type="entry name" value="RecA-like_Lon"/>
    <property type="match status" value="1"/>
</dbReference>
<comment type="similarity">
    <text evidence="9 10 13 14">Belongs to the peptidase S16 family.</text>
</comment>
<dbReference type="Gene3D" id="1.20.58.1480">
    <property type="match status" value="1"/>
</dbReference>
<dbReference type="InterPro" id="IPR008268">
    <property type="entry name" value="Peptidase_S16_AS"/>
</dbReference>
<dbReference type="PIRSF" id="PIRSF001174">
    <property type="entry name" value="Lon_proteas"/>
    <property type="match status" value="1"/>
</dbReference>
<evidence type="ECO:0000256" key="14">
    <source>
        <dbReference type="RuleBase" id="RU000591"/>
    </source>
</evidence>
<evidence type="ECO:0000256" key="5">
    <source>
        <dbReference type="ARBA" id="ARBA00022801"/>
    </source>
</evidence>
<keyword evidence="2 9" id="KW-0963">Cytoplasm</keyword>
<dbReference type="Gene3D" id="3.40.50.300">
    <property type="entry name" value="P-loop containing nucleotide triphosphate hydrolases"/>
    <property type="match status" value="1"/>
</dbReference>
<keyword evidence="3 9" id="KW-0645">Protease</keyword>
<feature type="domain" description="Lon proteolytic" evidence="16">
    <location>
        <begin position="640"/>
        <end position="821"/>
    </location>
</feature>
<evidence type="ECO:0000256" key="10">
    <source>
        <dbReference type="PIRNR" id="PIRNR001174"/>
    </source>
</evidence>
<evidence type="ECO:0000256" key="9">
    <source>
        <dbReference type="HAMAP-Rule" id="MF_01973"/>
    </source>
</evidence>
<dbReference type="PANTHER" id="PTHR10046">
    <property type="entry name" value="ATP DEPENDENT LON PROTEASE FAMILY MEMBER"/>
    <property type="match status" value="1"/>
</dbReference>
<dbReference type="SUPFAM" id="SSF88697">
    <property type="entry name" value="PUA domain-like"/>
    <property type="match status" value="1"/>
</dbReference>
<evidence type="ECO:0000256" key="1">
    <source>
        <dbReference type="ARBA" id="ARBA00004496"/>
    </source>
</evidence>
<feature type="active site" evidence="9 11">
    <location>
        <position position="727"/>
    </location>
</feature>
<organism evidence="18 19">
    <name type="scientific">Desulfovibrio desulfuricans</name>
    <dbReference type="NCBI Taxonomy" id="876"/>
    <lineage>
        <taxon>Bacteria</taxon>
        <taxon>Pseudomonadati</taxon>
        <taxon>Thermodesulfobacteriota</taxon>
        <taxon>Desulfovibrionia</taxon>
        <taxon>Desulfovibrionales</taxon>
        <taxon>Desulfovibrionaceae</taxon>
        <taxon>Desulfovibrio</taxon>
    </lineage>
</organism>
<feature type="region of interest" description="Disordered" evidence="15">
    <location>
        <begin position="825"/>
        <end position="880"/>
    </location>
</feature>
<comment type="subunit">
    <text evidence="9 10">Homohexamer. Organized in a ring with a central cavity.</text>
</comment>
<dbReference type="GO" id="GO:0005737">
    <property type="term" value="C:cytoplasm"/>
    <property type="evidence" value="ECO:0007669"/>
    <property type="project" value="UniProtKB-SubCell"/>
</dbReference>
<dbReference type="PROSITE" id="PS51786">
    <property type="entry name" value="LON_PROTEOLYTIC"/>
    <property type="match status" value="1"/>
</dbReference>
<evidence type="ECO:0000313" key="18">
    <source>
        <dbReference type="EMBL" id="SFW37123.1"/>
    </source>
</evidence>
<dbReference type="PROSITE" id="PS51787">
    <property type="entry name" value="LON_N"/>
    <property type="match status" value="1"/>
</dbReference>
<dbReference type="InterPro" id="IPR027543">
    <property type="entry name" value="Lon_bac"/>
</dbReference>
<dbReference type="PRINTS" id="PR00830">
    <property type="entry name" value="ENDOLAPTASE"/>
</dbReference>
<feature type="active site" evidence="9 11">
    <location>
        <position position="770"/>
    </location>
</feature>
<comment type="catalytic activity">
    <reaction evidence="9 10 13">
        <text>Hydrolysis of proteins in presence of ATP.</text>
        <dbReference type="EC" id="3.4.21.53"/>
    </reaction>
</comment>
<dbReference type="InterPro" id="IPR003959">
    <property type="entry name" value="ATPase_AAA_core"/>
</dbReference>
<evidence type="ECO:0000256" key="8">
    <source>
        <dbReference type="ARBA" id="ARBA00023016"/>
    </source>
</evidence>
<dbReference type="InterPro" id="IPR027065">
    <property type="entry name" value="Lon_Prtase"/>
</dbReference>
<feature type="binding site" evidence="9 12">
    <location>
        <begin position="404"/>
        <end position="411"/>
    </location>
    <ligand>
        <name>ATP</name>
        <dbReference type="ChEBI" id="CHEBI:30616"/>
    </ligand>
</feature>
<keyword evidence="8 9" id="KW-0346">Stress response</keyword>
<evidence type="ECO:0000256" key="12">
    <source>
        <dbReference type="PIRSR" id="PIRSR001174-2"/>
    </source>
</evidence>
<name>A0AA94HRY9_DESDE</name>
<feature type="domain" description="Lon N-terminal" evidence="17">
    <location>
        <begin position="57"/>
        <end position="251"/>
    </location>
</feature>
<dbReference type="EC" id="3.4.21.53" evidence="9 10"/>
<feature type="region of interest" description="Disordered" evidence="15">
    <location>
        <begin position="1"/>
        <end position="37"/>
    </location>
</feature>
<evidence type="ECO:0000256" key="15">
    <source>
        <dbReference type="SAM" id="MobiDB-lite"/>
    </source>
</evidence>
<dbReference type="InterPro" id="IPR003111">
    <property type="entry name" value="Lon_prtase_N"/>
</dbReference>
<keyword evidence="4 9" id="KW-0547">Nucleotide-binding</keyword>
<evidence type="ECO:0000256" key="7">
    <source>
        <dbReference type="ARBA" id="ARBA00022840"/>
    </source>
</evidence>
<dbReference type="NCBIfam" id="TIGR00763">
    <property type="entry name" value="lon"/>
    <property type="match status" value="1"/>
</dbReference>
<evidence type="ECO:0000256" key="6">
    <source>
        <dbReference type="ARBA" id="ARBA00022825"/>
    </source>
</evidence>
<keyword evidence="6 9" id="KW-0720">Serine protease</keyword>
<dbReference type="EMBL" id="FPIW01000013">
    <property type="protein sequence ID" value="SFW37123.1"/>
    <property type="molecule type" value="Genomic_DNA"/>
</dbReference>
<dbReference type="HAMAP" id="MF_01973">
    <property type="entry name" value="lon_bact"/>
    <property type="match status" value="1"/>
</dbReference>
<evidence type="ECO:0000313" key="19">
    <source>
        <dbReference type="Proteomes" id="UP000182680"/>
    </source>
</evidence>
<dbReference type="GO" id="GO:0004252">
    <property type="term" value="F:serine-type endopeptidase activity"/>
    <property type="evidence" value="ECO:0007669"/>
    <property type="project" value="UniProtKB-UniRule"/>
</dbReference>
<dbReference type="GO" id="GO:0005524">
    <property type="term" value="F:ATP binding"/>
    <property type="evidence" value="ECO:0007669"/>
    <property type="project" value="UniProtKB-UniRule"/>
</dbReference>
<dbReference type="GO" id="GO:0016887">
    <property type="term" value="F:ATP hydrolysis activity"/>
    <property type="evidence" value="ECO:0007669"/>
    <property type="project" value="UniProtKB-UniRule"/>
</dbReference>
<evidence type="ECO:0000259" key="17">
    <source>
        <dbReference type="PROSITE" id="PS51787"/>
    </source>
</evidence>
<protein>
    <recommendedName>
        <fullName evidence="9 10">Lon protease</fullName>
        <ecNumber evidence="9 10">3.4.21.53</ecNumber>
    </recommendedName>
    <alternativeName>
        <fullName evidence="9">ATP-dependent protease La</fullName>
    </alternativeName>
</protein>
<dbReference type="Gene3D" id="3.30.230.10">
    <property type="match status" value="1"/>
</dbReference>
<dbReference type="Pfam" id="PF22667">
    <property type="entry name" value="Lon_lid"/>
    <property type="match status" value="1"/>
</dbReference>
<comment type="subcellular location">
    <subcellularLocation>
        <location evidence="1 9 10">Cytoplasm</location>
    </subcellularLocation>
</comment>
<dbReference type="Gene3D" id="2.30.130.40">
    <property type="entry name" value="LON domain-like"/>
    <property type="match status" value="1"/>
</dbReference>
<dbReference type="FunFam" id="3.40.50.300:FF:000382">
    <property type="entry name" value="Lon protease homolog 2, peroxisomal"/>
    <property type="match status" value="1"/>
</dbReference>
<evidence type="ECO:0000256" key="4">
    <source>
        <dbReference type="ARBA" id="ARBA00022741"/>
    </source>
</evidence>
<dbReference type="SMART" id="SM00464">
    <property type="entry name" value="LON"/>
    <property type="match status" value="1"/>
</dbReference>
<feature type="compositionally biased region" description="Low complexity" evidence="15">
    <location>
        <begin position="852"/>
        <end position="861"/>
    </location>
</feature>
<dbReference type="SMART" id="SM00382">
    <property type="entry name" value="AAA"/>
    <property type="match status" value="1"/>
</dbReference>
<keyword evidence="5 9" id="KW-0378">Hydrolase</keyword>
<dbReference type="PROSITE" id="PS01046">
    <property type="entry name" value="LON_SER"/>
    <property type="match status" value="1"/>
</dbReference>
<feature type="compositionally biased region" description="Gly residues" evidence="15">
    <location>
        <begin position="825"/>
        <end position="836"/>
    </location>
</feature>
<dbReference type="Gene3D" id="1.20.5.5270">
    <property type="match status" value="1"/>
</dbReference>
<evidence type="ECO:0000259" key="16">
    <source>
        <dbReference type="PROSITE" id="PS51786"/>
    </source>
</evidence>
<dbReference type="InterPro" id="IPR004815">
    <property type="entry name" value="Lon_bac/euk-typ"/>
</dbReference>
<dbReference type="SUPFAM" id="SSF54211">
    <property type="entry name" value="Ribosomal protein S5 domain 2-like"/>
    <property type="match status" value="1"/>
</dbReference>
<evidence type="ECO:0000256" key="2">
    <source>
        <dbReference type="ARBA" id="ARBA00022490"/>
    </source>
</evidence>
<dbReference type="Gene3D" id="1.10.8.60">
    <property type="match status" value="1"/>
</dbReference>
<reference evidence="19" key="1">
    <citation type="submission" date="2016-11" db="EMBL/GenBank/DDBJ databases">
        <authorList>
            <person name="Jaros S."/>
            <person name="Januszkiewicz K."/>
            <person name="Wedrychowicz H."/>
        </authorList>
    </citation>
    <scope>NUCLEOTIDE SEQUENCE [LARGE SCALE GENOMIC DNA]</scope>
    <source>
        <strain evidence="19">DSM 7057</strain>
    </source>
</reference>
<sequence length="880" mass="96260">MADYNDKNYLLHMSGPDSDTGPGIENEDPRAVENPGHDLAESEGGLAAAMQSIPDTLPILPVRDVVIFNYMILPLFIGREKSVQAVEAALKSGRHLLVCAQKEEATEDPGPEDIYQVGTVVQVMRMLKMPDSRVKILVQGVSRARVREFSQVEPFLEAHIETLPEATPKVDATVEALLRSVREQSEKVLSLRGLSSPDVLAVLQGVDDPGRLADLIAANMRMKTADAQQILETEDPLDRLMLVNTQLQREVEVATVQARIQSSAREGMDKAQKDYFLREQLKAIRSELGDKDDEGEEELESLRAALDKAGMPKDVRKEADKQLRRLAGMHADSSEANVVRTYLDWLAELPWKKLSRDRLDIAHAKQILDEDHCGLEKIKDRILEFLSVRKLNPQSKGPILCFAGPPGVGKTSLGRSVARALGRKFQRLSLGGMHDEAEIRGHRRTYIGAMPGRIIQSLKQAGTRNPVIVLDEVDKLGADFRGDPSSALLEVLDPEQNHTFSDHYLNVPFDLSKAMFLCTANHLETIPAPLRDRMEVITLPGYTMQEKAEIARKHLLPKKIKENGLQEKDVTLDDAALEKVIREYTREAGLRNLERELSSICRKLARRKAEGKKGPFRVSTADVEKLLGAPRFIEDEKEKKLMPGMALGLAWTPAGGEVLTVEATVMKGKGGLTLTGQLGDVMKESAQAALSYIRSRAEELGVDPSFVSEYDIHVHVPAGATPKDGPSAGVTLTTALISALNGHRVRADLCMTGEITLQGRVLPVGGIKEKILAGVARGLKHVVIPWQNTKDLEDVPKELLKRITVHPVHHYDELLPLVFEGKSGKGGASGAGQAGDKGGKSKAAAGKKDVVAARPAKPAAPARRRKDKTGDELPTAEAGA</sequence>
<dbReference type="Pfam" id="PF00004">
    <property type="entry name" value="AAA"/>
    <property type="match status" value="1"/>
</dbReference>